<comment type="subcellular location">
    <subcellularLocation>
        <location evidence="1">Membrane</location>
        <topology evidence="1">Multi-pass membrane protein</topology>
    </subcellularLocation>
</comment>
<evidence type="ECO:0000313" key="6">
    <source>
        <dbReference type="EMBL" id="PKZ41902.1"/>
    </source>
</evidence>
<dbReference type="EMBL" id="PKIZ01000008">
    <property type="protein sequence ID" value="PKZ41902.1"/>
    <property type="molecule type" value="Genomic_DNA"/>
</dbReference>
<dbReference type="Pfam" id="PF09685">
    <property type="entry name" value="MamF_MmsF"/>
    <property type="match status" value="1"/>
</dbReference>
<organism evidence="6 7">
    <name type="scientific">Kytococcus schroeteri</name>
    <dbReference type="NCBI Taxonomy" id="138300"/>
    <lineage>
        <taxon>Bacteria</taxon>
        <taxon>Bacillati</taxon>
        <taxon>Actinomycetota</taxon>
        <taxon>Actinomycetes</taxon>
        <taxon>Micrococcales</taxon>
        <taxon>Kytococcaceae</taxon>
        <taxon>Kytococcus</taxon>
    </lineage>
</organism>
<comment type="caution">
    <text evidence="6">The sequence shown here is derived from an EMBL/GenBank/DDBJ whole genome shotgun (WGS) entry which is preliminary data.</text>
</comment>
<evidence type="ECO:0000256" key="2">
    <source>
        <dbReference type="ARBA" id="ARBA00022692"/>
    </source>
</evidence>
<accession>A0A2I1PBA0</accession>
<dbReference type="AlphaFoldDB" id="A0A2I1PBA0"/>
<feature type="compositionally biased region" description="Gly residues" evidence="5">
    <location>
        <begin position="35"/>
        <end position="54"/>
    </location>
</feature>
<evidence type="ECO:0000256" key="1">
    <source>
        <dbReference type="ARBA" id="ARBA00004141"/>
    </source>
</evidence>
<evidence type="ECO:0000256" key="5">
    <source>
        <dbReference type="SAM" id="MobiDB-lite"/>
    </source>
</evidence>
<proteinExistence type="predicted"/>
<evidence type="ECO:0000256" key="4">
    <source>
        <dbReference type="ARBA" id="ARBA00023136"/>
    </source>
</evidence>
<keyword evidence="3" id="KW-1133">Transmembrane helix</keyword>
<keyword evidence="2" id="KW-0812">Transmembrane</keyword>
<gene>
    <name evidence="6" type="ORF">CYJ76_05495</name>
</gene>
<feature type="compositionally biased region" description="Low complexity" evidence="5">
    <location>
        <begin position="10"/>
        <end position="28"/>
    </location>
</feature>
<feature type="region of interest" description="Disordered" evidence="5">
    <location>
        <begin position="1"/>
        <end position="61"/>
    </location>
</feature>
<dbReference type="OrthoDB" id="9808930at2"/>
<evidence type="ECO:0000313" key="7">
    <source>
        <dbReference type="Proteomes" id="UP000234206"/>
    </source>
</evidence>
<dbReference type="Proteomes" id="UP000234206">
    <property type="component" value="Unassembled WGS sequence"/>
</dbReference>
<keyword evidence="7" id="KW-1185">Reference proteome</keyword>
<evidence type="ECO:0000256" key="3">
    <source>
        <dbReference type="ARBA" id="ARBA00022989"/>
    </source>
</evidence>
<sequence length="187" mass="19497">MTTPPPPPNGSTGPSYSSADSSALSGGSTPDDTFAGGGPRQGGPGQPGASGPGWNGTHAAAGQKSDSDRLVAMFCHLSGIISWVLSGGLLPFVGPLIVWLVYKDRDPFVRRAAAGSFNFHVVATIVFVTLGFGLFVVAPLTFGLALFLLVPLALLATGIYLWWTISATLKANHGEPYRYPVEIKILD</sequence>
<protein>
    <submittedName>
        <fullName evidence="6">DUF4870 domain-containing protein</fullName>
    </submittedName>
</protein>
<dbReference type="InterPro" id="IPR019109">
    <property type="entry name" value="MamF_MmsF"/>
</dbReference>
<dbReference type="RefSeq" id="WP_083323349.1">
    <property type="nucleotide sequence ID" value="NZ_JBHLVH010000004.1"/>
</dbReference>
<keyword evidence="4" id="KW-0472">Membrane</keyword>
<name>A0A2I1PBA0_9MICO</name>
<reference evidence="6 7" key="1">
    <citation type="submission" date="2017-12" db="EMBL/GenBank/DDBJ databases">
        <title>Phylogenetic diversity of female urinary microbiome.</title>
        <authorList>
            <person name="Thomas-White K."/>
            <person name="Wolfe A.J."/>
        </authorList>
    </citation>
    <scope>NUCLEOTIDE SEQUENCE [LARGE SCALE GENOMIC DNA]</scope>
    <source>
        <strain evidence="6 7">UMB1298</strain>
    </source>
</reference>